<dbReference type="InterPro" id="IPR018197">
    <property type="entry name" value="Glycerate_kinase_RE-like"/>
</dbReference>
<keyword evidence="6" id="KW-1185">Reference proteome</keyword>
<dbReference type="STRING" id="1526.SAMN02910262_02625"/>
<dbReference type="GO" id="GO:0031388">
    <property type="term" value="P:organic acid phosphorylation"/>
    <property type="evidence" value="ECO:0007669"/>
    <property type="project" value="UniProtKB-UniRule"/>
</dbReference>
<dbReference type="Gene3D" id="3.90.1510.10">
    <property type="entry name" value="Glycerate kinase, domain 2"/>
    <property type="match status" value="1"/>
</dbReference>
<dbReference type="RefSeq" id="WP_074649061.1">
    <property type="nucleotide sequence ID" value="NZ_FOIL01000011.1"/>
</dbReference>
<evidence type="ECO:0000256" key="4">
    <source>
        <dbReference type="PIRNR" id="PIRNR006078"/>
    </source>
</evidence>
<dbReference type="Proteomes" id="UP000199820">
    <property type="component" value="Unassembled WGS sequence"/>
</dbReference>
<name>A0A1I0DC09_9FIRM</name>
<comment type="similarity">
    <text evidence="1 4">Belongs to the glycerate kinase type-1 family.</text>
</comment>
<dbReference type="OrthoDB" id="9774290at2"/>
<dbReference type="InterPro" id="IPR018193">
    <property type="entry name" value="Glyc_kinase_flavodox-like_fold"/>
</dbReference>
<evidence type="ECO:0000256" key="2">
    <source>
        <dbReference type="ARBA" id="ARBA00022679"/>
    </source>
</evidence>
<evidence type="ECO:0000256" key="1">
    <source>
        <dbReference type="ARBA" id="ARBA00006284"/>
    </source>
</evidence>
<dbReference type="Pfam" id="PF02595">
    <property type="entry name" value="Gly_kinase"/>
    <property type="match status" value="1"/>
</dbReference>
<dbReference type="PIRSF" id="PIRSF006078">
    <property type="entry name" value="GlxK"/>
    <property type="match status" value="1"/>
</dbReference>
<keyword evidence="3 4" id="KW-0418">Kinase</keyword>
<dbReference type="NCBIfam" id="TIGR00045">
    <property type="entry name" value="glycerate kinase"/>
    <property type="match status" value="1"/>
</dbReference>
<dbReference type="PANTHER" id="PTHR21599:SF0">
    <property type="entry name" value="GLYCERATE KINASE"/>
    <property type="match status" value="1"/>
</dbReference>
<accession>A0A1I0DC09</accession>
<dbReference type="eggNOG" id="COG1929">
    <property type="taxonomic scope" value="Bacteria"/>
</dbReference>
<organism evidence="5 6">
    <name type="scientific">[Clostridium] aminophilum</name>
    <dbReference type="NCBI Taxonomy" id="1526"/>
    <lineage>
        <taxon>Bacteria</taxon>
        <taxon>Bacillati</taxon>
        <taxon>Bacillota</taxon>
        <taxon>Clostridia</taxon>
        <taxon>Lachnospirales</taxon>
        <taxon>Lachnospiraceae</taxon>
    </lineage>
</organism>
<dbReference type="Gene3D" id="3.40.50.10350">
    <property type="entry name" value="Glycerate kinase, domain 1"/>
    <property type="match status" value="1"/>
</dbReference>
<reference evidence="5 6" key="1">
    <citation type="submission" date="2016-10" db="EMBL/GenBank/DDBJ databases">
        <authorList>
            <person name="de Groot N.N."/>
        </authorList>
    </citation>
    <scope>NUCLEOTIDE SEQUENCE [LARGE SCALE GENOMIC DNA]</scope>
    <source>
        <strain evidence="5 6">KH1P1</strain>
    </source>
</reference>
<evidence type="ECO:0000313" key="6">
    <source>
        <dbReference type="Proteomes" id="UP000199820"/>
    </source>
</evidence>
<proteinExistence type="inferred from homology"/>
<dbReference type="InterPro" id="IPR036129">
    <property type="entry name" value="Glycerate_kinase_sf"/>
</dbReference>
<sequence length="391" mass="41900">MKLLFASDSFKGTLSSEQTGKLLADAAREVFGECETETVPVADGGEGTTRAVVKARGGELERVFVHGPYMEAEPAIFGKIGTEEAVMEMASASGLPMVPEEKRDPRYTTSFGTGELLKFILDTGCRRVSIAIGGSATNDGGIGFARALGVRFLDAQGRELGGKRPDEPGYGGIGADLIRVDRIDLSRIDPRIRDTEFTVMCDVTNPLTGPDGATRTFGAQKGASPVVIEALEQGMEHYREVLIREFGTDPNEIAGSGAAGGLGAAMCFFLQAKIRSGIETVLDLVKFDEKLENVDLVVTGEGRTDWQSAYGKVMQGVGQRAKARGIPVIGLSGSLGQDYEKMYEHGIASLMTTVDAPMSLVEAMEHAEELYFRGAVRMFRMVKTGMALGHH</sequence>
<dbReference type="AlphaFoldDB" id="A0A1I0DC09"/>
<evidence type="ECO:0000256" key="3">
    <source>
        <dbReference type="ARBA" id="ARBA00022777"/>
    </source>
</evidence>
<dbReference type="EMBL" id="FOIL01000011">
    <property type="protein sequence ID" value="SET29223.1"/>
    <property type="molecule type" value="Genomic_DNA"/>
</dbReference>
<dbReference type="GO" id="GO:0008887">
    <property type="term" value="F:glycerate kinase activity"/>
    <property type="evidence" value="ECO:0007669"/>
    <property type="project" value="UniProtKB-UniRule"/>
</dbReference>
<dbReference type="InterPro" id="IPR004381">
    <property type="entry name" value="Glycerate_kinase"/>
</dbReference>
<evidence type="ECO:0000313" key="5">
    <source>
        <dbReference type="EMBL" id="SET29223.1"/>
    </source>
</evidence>
<keyword evidence="2 4" id="KW-0808">Transferase</keyword>
<dbReference type="PANTHER" id="PTHR21599">
    <property type="entry name" value="GLYCERATE KINASE"/>
    <property type="match status" value="1"/>
</dbReference>
<gene>
    <name evidence="5" type="ORF">SAMN04487771_101123</name>
</gene>
<protein>
    <submittedName>
        <fullName evidence="5">Glycerate kinase</fullName>
    </submittedName>
</protein>
<dbReference type="SUPFAM" id="SSF110738">
    <property type="entry name" value="Glycerate kinase I"/>
    <property type="match status" value="1"/>
</dbReference>